<accession>A0ABQ3PWM5</accession>
<name>A0ABQ3PWM5_9ACTN</name>
<keyword evidence="3" id="KW-1185">Reference proteome</keyword>
<organism evidence="2 3">
    <name type="scientific">Streptomyces daghestanicus</name>
    <dbReference type="NCBI Taxonomy" id="66885"/>
    <lineage>
        <taxon>Bacteria</taxon>
        <taxon>Bacillati</taxon>
        <taxon>Actinomycetota</taxon>
        <taxon>Actinomycetes</taxon>
        <taxon>Kitasatosporales</taxon>
        <taxon>Streptomycetaceae</taxon>
        <taxon>Streptomyces</taxon>
    </lineage>
</organism>
<reference evidence="2" key="1">
    <citation type="submission" date="2024-05" db="EMBL/GenBank/DDBJ databases">
        <title>Whole genome shotgun sequence of Streptomyces daghestanicus NBRC 12762.</title>
        <authorList>
            <person name="Komaki H."/>
            <person name="Tamura T."/>
        </authorList>
    </citation>
    <scope>NUCLEOTIDE SEQUENCE</scope>
    <source>
        <strain evidence="2">NBRC 12762</strain>
    </source>
</reference>
<dbReference type="Proteomes" id="UP001052655">
    <property type="component" value="Unassembled WGS sequence"/>
</dbReference>
<feature type="compositionally biased region" description="Low complexity" evidence="1">
    <location>
        <begin position="121"/>
        <end position="132"/>
    </location>
</feature>
<comment type="caution">
    <text evidence="2">The sequence shown here is derived from an EMBL/GenBank/DDBJ whole genome shotgun (WGS) entry which is preliminary data.</text>
</comment>
<feature type="region of interest" description="Disordered" evidence="1">
    <location>
        <begin position="69"/>
        <end position="138"/>
    </location>
</feature>
<evidence type="ECO:0000313" key="2">
    <source>
        <dbReference type="EMBL" id="GHI29420.1"/>
    </source>
</evidence>
<protein>
    <submittedName>
        <fullName evidence="2">Uncharacterized protein</fullName>
    </submittedName>
</protein>
<proteinExistence type="predicted"/>
<evidence type="ECO:0000313" key="3">
    <source>
        <dbReference type="Proteomes" id="UP001052655"/>
    </source>
</evidence>
<gene>
    <name evidence="2" type="ORF">Sdagh_11500</name>
</gene>
<evidence type="ECO:0000256" key="1">
    <source>
        <dbReference type="SAM" id="MobiDB-lite"/>
    </source>
</evidence>
<dbReference type="EMBL" id="BNDX01000002">
    <property type="protein sequence ID" value="GHI29420.1"/>
    <property type="molecule type" value="Genomic_DNA"/>
</dbReference>
<sequence>MCAATGGTIWHARAGDVLGLSVPGARPRGAVVDSTEDTGVFRFTAVTGAPDRAALRLCFTTAGETGPECFPHDGPGRDGGGSVARRVSATASGPPEPGGSWSAWSAPPGGAHDRESSAVPAAASGGRASEAAQPGTGRVRVPGRVFRCHRPPVARSLPPGSACQASRDGPGPGGLLPAGPGTWAAARRAAPAVMARTER</sequence>
<feature type="region of interest" description="Disordered" evidence="1">
    <location>
        <begin position="151"/>
        <end position="181"/>
    </location>
</feature>